<dbReference type="Gramene" id="QL11p054026:mrna">
    <property type="protein sequence ID" value="QL11p054026:mrna"/>
    <property type="gene ID" value="QL11p054026"/>
</dbReference>
<evidence type="ECO:0000256" key="3">
    <source>
        <dbReference type="ARBA" id="ARBA00023004"/>
    </source>
</evidence>
<dbReference type="SUPFAM" id="SSF48264">
    <property type="entry name" value="Cytochrome P450"/>
    <property type="match status" value="1"/>
</dbReference>
<dbReference type="GO" id="GO:0016132">
    <property type="term" value="P:brassinosteroid biosynthetic process"/>
    <property type="evidence" value="ECO:0007669"/>
    <property type="project" value="TreeGrafter"/>
</dbReference>
<dbReference type="GO" id="GO:0020037">
    <property type="term" value="F:heme binding"/>
    <property type="evidence" value="ECO:0007669"/>
    <property type="project" value="InterPro"/>
</dbReference>
<dbReference type="PANTHER" id="PTHR24286">
    <property type="entry name" value="CYTOCHROME P450 26"/>
    <property type="match status" value="1"/>
</dbReference>
<dbReference type="PRINTS" id="PR00463">
    <property type="entry name" value="EP450I"/>
</dbReference>
<reference evidence="4" key="2">
    <citation type="submission" date="2021-01" db="UniProtKB">
        <authorList>
            <consortium name="EnsemblPlants"/>
        </authorList>
    </citation>
    <scope>IDENTIFICATION</scope>
</reference>
<dbReference type="AlphaFoldDB" id="A0A7N2N0T2"/>
<accession>A0A7N2N0T2</accession>
<dbReference type="InterPro" id="IPR002401">
    <property type="entry name" value="Cyt_P450_E_grp-I"/>
</dbReference>
<evidence type="ECO:0000256" key="2">
    <source>
        <dbReference type="ARBA" id="ARBA00022723"/>
    </source>
</evidence>
<dbReference type="Gene3D" id="1.10.630.10">
    <property type="entry name" value="Cytochrome P450"/>
    <property type="match status" value="1"/>
</dbReference>
<dbReference type="EMBL" id="LRBV02000011">
    <property type="status" value="NOT_ANNOTATED_CDS"/>
    <property type="molecule type" value="Genomic_DNA"/>
</dbReference>
<evidence type="ECO:0000313" key="4">
    <source>
        <dbReference type="EnsemblPlants" id="QL11p054026:mrna"/>
    </source>
</evidence>
<evidence type="ECO:0000256" key="1">
    <source>
        <dbReference type="ARBA" id="ARBA00010617"/>
    </source>
</evidence>
<dbReference type="EnsemblPlants" id="QL11p054026:mrna">
    <property type="protein sequence ID" value="QL11p054026:mrna"/>
    <property type="gene ID" value="QL11p054026"/>
</dbReference>
<organism evidence="4 5">
    <name type="scientific">Quercus lobata</name>
    <name type="common">Valley oak</name>
    <dbReference type="NCBI Taxonomy" id="97700"/>
    <lineage>
        <taxon>Eukaryota</taxon>
        <taxon>Viridiplantae</taxon>
        <taxon>Streptophyta</taxon>
        <taxon>Embryophyta</taxon>
        <taxon>Tracheophyta</taxon>
        <taxon>Spermatophyta</taxon>
        <taxon>Magnoliopsida</taxon>
        <taxon>eudicotyledons</taxon>
        <taxon>Gunneridae</taxon>
        <taxon>Pentapetalae</taxon>
        <taxon>rosids</taxon>
        <taxon>fabids</taxon>
        <taxon>Fagales</taxon>
        <taxon>Fagaceae</taxon>
        <taxon>Quercus</taxon>
    </lineage>
</organism>
<dbReference type="PANTHER" id="PTHR24286:SF305">
    <property type="entry name" value="CYTOCHROME P450 708A2"/>
    <property type="match status" value="1"/>
</dbReference>
<dbReference type="GO" id="GO:0016125">
    <property type="term" value="P:sterol metabolic process"/>
    <property type="evidence" value="ECO:0007669"/>
    <property type="project" value="TreeGrafter"/>
</dbReference>
<keyword evidence="3" id="KW-0408">Iron</keyword>
<dbReference type="GO" id="GO:0016705">
    <property type="term" value="F:oxidoreductase activity, acting on paired donors, with incorporation or reduction of molecular oxygen"/>
    <property type="evidence" value="ECO:0007669"/>
    <property type="project" value="InterPro"/>
</dbReference>
<reference evidence="4 5" key="1">
    <citation type="journal article" date="2016" name="G3 (Bethesda)">
        <title>First Draft Assembly and Annotation of the Genome of a California Endemic Oak Quercus lobata Nee (Fagaceae).</title>
        <authorList>
            <person name="Sork V.L."/>
            <person name="Fitz-Gibbon S.T."/>
            <person name="Puiu D."/>
            <person name="Crepeau M."/>
            <person name="Gugger P.F."/>
            <person name="Sherman R."/>
            <person name="Stevens K."/>
            <person name="Langley C.H."/>
            <person name="Pellegrini M."/>
            <person name="Salzberg S.L."/>
        </authorList>
    </citation>
    <scope>NUCLEOTIDE SEQUENCE [LARGE SCALE GENOMIC DNA]</scope>
    <source>
        <strain evidence="4 5">cv. SW786</strain>
    </source>
</reference>
<dbReference type="Pfam" id="PF00067">
    <property type="entry name" value="p450"/>
    <property type="match status" value="1"/>
</dbReference>
<name>A0A7N2N0T2_QUELO</name>
<dbReference type="InterPro" id="IPR001128">
    <property type="entry name" value="Cyt_P450"/>
</dbReference>
<dbReference type="Proteomes" id="UP000594261">
    <property type="component" value="Chromosome 11"/>
</dbReference>
<comment type="similarity">
    <text evidence="1">Belongs to the cytochrome P450 family.</text>
</comment>
<sequence length="355" mass="40480">MEESKMQWSPPSRYGPIFRTSVAGRPIVISVDPEFNHYIVKQEGKLVELWYMDSFSSLFSMEGESRTTALGVIHKYVRSIILDHFGAEPLKEKLLPQIEVFVSKTLETWSTQSSVEVKHAASIMVFDFSTKSIMFSYDAEKSPMKLSEKLINAAGGFMSFPLNIPGFAYHKSLKDQKEALTMLRKIVKEKMNSPGKHEDMLDQAINNMNKEKFLSEDFLARWVFGISFATFEAISTALSLALKLIADSPAVLQELTAEHKAILKARKNRNSILTWEEYKSMTFTLQVINEVLRIANVSPGLLRKALKDIKFKGYTIPSGWTIMIANSALQLNSNTYKDPLAFNPWRWKVRNKQPY</sequence>
<proteinExistence type="inferred from homology"/>
<dbReference type="GO" id="GO:0004497">
    <property type="term" value="F:monooxygenase activity"/>
    <property type="evidence" value="ECO:0007669"/>
    <property type="project" value="InterPro"/>
</dbReference>
<dbReference type="OMA" id="VFEQNTH"/>
<dbReference type="GO" id="GO:0005506">
    <property type="term" value="F:iron ion binding"/>
    <property type="evidence" value="ECO:0007669"/>
    <property type="project" value="InterPro"/>
</dbReference>
<keyword evidence="5" id="KW-1185">Reference proteome</keyword>
<dbReference type="GO" id="GO:0010268">
    <property type="term" value="P:brassinosteroid homeostasis"/>
    <property type="evidence" value="ECO:0007669"/>
    <property type="project" value="TreeGrafter"/>
</dbReference>
<keyword evidence="2" id="KW-0479">Metal-binding</keyword>
<dbReference type="InParanoid" id="A0A7N2N0T2"/>
<evidence type="ECO:0008006" key="6">
    <source>
        <dbReference type="Google" id="ProtNLM"/>
    </source>
</evidence>
<evidence type="ECO:0000313" key="5">
    <source>
        <dbReference type="Proteomes" id="UP000594261"/>
    </source>
</evidence>
<dbReference type="InterPro" id="IPR036396">
    <property type="entry name" value="Cyt_P450_sf"/>
</dbReference>
<protein>
    <recommendedName>
        <fullName evidence="6">Cytochrome P450 87A3</fullName>
    </recommendedName>
</protein>